<evidence type="ECO:0000313" key="2">
    <source>
        <dbReference type="EMBL" id="CAB0011815.1"/>
    </source>
</evidence>
<proteinExistence type="predicted"/>
<accession>A0A6H5HEA7</accession>
<sequence>MMDGILSRRIHPDCERELKSRYRSCRRLYKVVVYFGCTVTTHATVTPLVATLINALLSDDPLPFESWPMFLVSYCWMAGPEFTPNDRGNLLSTLIYIAAVFFNYCRCADNIAHQKMFSDNE</sequence>
<gene>
    <name evidence="2" type="ORF">NTEN_LOCUS16706</name>
</gene>
<evidence type="ECO:0000256" key="1">
    <source>
        <dbReference type="SAM" id="Phobius"/>
    </source>
</evidence>
<organism evidence="2 3">
    <name type="scientific">Nesidiocoris tenuis</name>
    <dbReference type="NCBI Taxonomy" id="355587"/>
    <lineage>
        <taxon>Eukaryota</taxon>
        <taxon>Metazoa</taxon>
        <taxon>Ecdysozoa</taxon>
        <taxon>Arthropoda</taxon>
        <taxon>Hexapoda</taxon>
        <taxon>Insecta</taxon>
        <taxon>Pterygota</taxon>
        <taxon>Neoptera</taxon>
        <taxon>Paraneoptera</taxon>
        <taxon>Hemiptera</taxon>
        <taxon>Heteroptera</taxon>
        <taxon>Panheteroptera</taxon>
        <taxon>Cimicomorpha</taxon>
        <taxon>Miridae</taxon>
        <taxon>Dicyphina</taxon>
        <taxon>Nesidiocoris</taxon>
    </lineage>
</organism>
<evidence type="ECO:0000313" key="3">
    <source>
        <dbReference type="Proteomes" id="UP000479000"/>
    </source>
</evidence>
<keyword evidence="1" id="KW-1133">Transmembrane helix</keyword>
<reference evidence="2 3" key="1">
    <citation type="submission" date="2020-02" db="EMBL/GenBank/DDBJ databases">
        <authorList>
            <person name="Ferguson B K."/>
        </authorList>
    </citation>
    <scope>NUCLEOTIDE SEQUENCE [LARGE SCALE GENOMIC DNA]</scope>
</reference>
<name>A0A6H5HEA7_9HEMI</name>
<dbReference type="AlphaFoldDB" id="A0A6H5HEA7"/>
<dbReference type="Proteomes" id="UP000479000">
    <property type="component" value="Unassembled WGS sequence"/>
</dbReference>
<protein>
    <submittedName>
        <fullName evidence="2">Uncharacterized protein</fullName>
    </submittedName>
</protein>
<keyword evidence="1" id="KW-0472">Membrane</keyword>
<dbReference type="EMBL" id="CADCXU010024278">
    <property type="protein sequence ID" value="CAB0011815.1"/>
    <property type="molecule type" value="Genomic_DNA"/>
</dbReference>
<feature type="transmembrane region" description="Helical" evidence="1">
    <location>
        <begin position="31"/>
        <end position="57"/>
    </location>
</feature>
<feature type="transmembrane region" description="Helical" evidence="1">
    <location>
        <begin position="90"/>
        <end position="107"/>
    </location>
</feature>
<keyword evidence="1" id="KW-0812">Transmembrane</keyword>
<keyword evidence="3" id="KW-1185">Reference proteome</keyword>